<evidence type="ECO:0000256" key="3">
    <source>
        <dbReference type="SAM" id="Phobius"/>
    </source>
</evidence>
<keyword evidence="3" id="KW-0812">Transmembrane</keyword>
<feature type="transmembrane region" description="Helical" evidence="3">
    <location>
        <begin position="87"/>
        <end position="109"/>
    </location>
</feature>
<keyword evidence="1" id="KW-0175">Coiled coil</keyword>
<feature type="compositionally biased region" description="Polar residues" evidence="2">
    <location>
        <begin position="282"/>
        <end position="302"/>
    </location>
</feature>
<accession>A0A926UPM5</accession>
<evidence type="ECO:0000256" key="2">
    <source>
        <dbReference type="SAM" id="MobiDB-lite"/>
    </source>
</evidence>
<evidence type="ECO:0000313" key="4">
    <source>
        <dbReference type="EMBL" id="MBD2148697.1"/>
    </source>
</evidence>
<dbReference type="EMBL" id="JACJPY010000002">
    <property type="protein sequence ID" value="MBD2148697.1"/>
    <property type="molecule type" value="Genomic_DNA"/>
</dbReference>
<organism evidence="4 5">
    <name type="scientific">Pseudanabaena cinerea FACHB-1277</name>
    <dbReference type="NCBI Taxonomy" id="2949581"/>
    <lineage>
        <taxon>Bacteria</taxon>
        <taxon>Bacillati</taxon>
        <taxon>Cyanobacteriota</taxon>
        <taxon>Cyanophyceae</taxon>
        <taxon>Pseudanabaenales</taxon>
        <taxon>Pseudanabaenaceae</taxon>
        <taxon>Pseudanabaena</taxon>
        <taxon>Pseudanabaena cinerea</taxon>
    </lineage>
</organism>
<gene>
    <name evidence="4" type="ORF">H6F44_00930</name>
</gene>
<dbReference type="RefSeq" id="WP_190349041.1">
    <property type="nucleotide sequence ID" value="NZ_JACJPY010000002.1"/>
</dbReference>
<comment type="caution">
    <text evidence="4">The sequence shown here is derived from an EMBL/GenBank/DDBJ whole genome shotgun (WGS) entry which is preliminary data.</text>
</comment>
<dbReference type="AlphaFoldDB" id="A0A926UPM5"/>
<feature type="compositionally biased region" description="Basic and acidic residues" evidence="2">
    <location>
        <begin position="1"/>
        <end position="20"/>
    </location>
</feature>
<feature type="compositionally biased region" description="Low complexity" evidence="2">
    <location>
        <begin position="65"/>
        <end position="84"/>
    </location>
</feature>
<feature type="compositionally biased region" description="Basic and acidic residues" evidence="2">
    <location>
        <begin position="351"/>
        <end position="363"/>
    </location>
</feature>
<feature type="region of interest" description="Disordered" evidence="2">
    <location>
        <begin position="1"/>
        <end position="84"/>
    </location>
</feature>
<keyword evidence="3" id="KW-0472">Membrane</keyword>
<feature type="compositionally biased region" description="Low complexity" evidence="2">
    <location>
        <begin position="41"/>
        <end position="51"/>
    </location>
</feature>
<evidence type="ECO:0000256" key="1">
    <source>
        <dbReference type="SAM" id="Coils"/>
    </source>
</evidence>
<feature type="compositionally biased region" description="Basic and acidic residues" evidence="2">
    <location>
        <begin position="52"/>
        <end position="61"/>
    </location>
</feature>
<proteinExistence type="predicted"/>
<keyword evidence="5" id="KW-1185">Reference proteome</keyword>
<dbReference type="Proteomes" id="UP000631421">
    <property type="component" value="Unassembled WGS sequence"/>
</dbReference>
<protein>
    <submittedName>
        <fullName evidence="4">Uncharacterized protein</fullName>
    </submittedName>
</protein>
<keyword evidence="3" id="KW-1133">Transmembrane helix</keyword>
<feature type="region of interest" description="Disordered" evidence="2">
    <location>
        <begin position="278"/>
        <end position="363"/>
    </location>
</feature>
<name>A0A926UPM5_9CYAN</name>
<reference evidence="4" key="1">
    <citation type="journal article" date="2015" name="ISME J.">
        <title>Draft Genome Sequence of Streptomyces incarnatus NRRL8089, which Produces the Nucleoside Antibiotic Sinefungin.</title>
        <authorList>
            <person name="Oshima K."/>
            <person name="Hattori M."/>
            <person name="Shimizu H."/>
            <person name="Fukuda K."/>
            <person name="Nemoto M."/>
            <person name="Inagaki K."/>
            <person name="Tamura T."/>
        </authorList>
    </citation>
    <scope>NUCLEOTIDE SEQUENCE</scope>
    <source>
        <strain evidence="4">FACHB-1277</strain>
    </source>
</reference>
<sequence>MNKKPELDNQEARTNIDEGAKAASTSSRGLGSKKLGDRTPKTTTPEVATPPTEHDDRRQPKPEGSQVNTQNSSNSSATAPSTPPQSMIWVLPVLLLVIATSGGGFYLYLQNQQQQSVKPTPTDSPSGTSSIRIIELSADELNGLNKSGLESRFKKIEAELNKLQQSKKNPSNDSQRIAEIDRAISAYENQKIEINRAIANINAANIDDKDKLQQIKNSLIAYDNIEKLKSIDCNQKTQVTKVFDDAIARLKRFAPSSPIYTEAQDLTNNYTKVRSDFPNQCKKAQTSPATTTPVNPTDTSVDTPPIQGAPPQPPVNEVVRDLPPDVTVKNSEKIAPQSQQFQNDDVPDLPSDVKVRESGKITP</sequence>
<reference evidence="4" key="2">
    <citation type="submission" date="2020-08" db="EMBL/GenBank/DDBJ databases">
        <authorList>
            <person name="Chen M."/>
            <person name="Teng W."/>
            <person name="Zhao L."/>
            <person name="Hu C."/>
            <person name="Zhou Y."/>
            <person name="Han B."/>
            <person name="Song L."/>
            <person name="Shu W."/>
        </authorList>
    </citation>
    <scope>NUCLEOTIDE SEQUENCE</scope>
    <source>
        <strain evidence="4">FACHB-1277</strain>
    </source>
</reference>
<feature type="coiled-coil region" evidence="1">
    <location>
        <begin position="146"/>
        <end position="207"/>
    </location>
</feature>
<evidence type="ECO:0000313" key="5">
    <source>
        <dbReference type="Proteomes" id="UP000631421"/>
    </source>
</evidence>